<keyword evidence="4 7" id="KW-0812">Transmembrane</keyword>
<evidence type="ECO:0000256" key="6">
    <source>
        <dbReference type="ARBA" id="ARBA00023136"/>
    </source>
</evidence>
<evidence type="ECO:0000259" key="8">
    <source>
        <dbReference type="PROSITE" id="PS50928"/>
    </source>
</evidence>
<proteinExistence type="inferred from homology"/>
<comment type="subcellular location">
    <subcellularLocation>
        <location evidence="1 7">Cell membrane</location>
        <topology evidence="1 7">Multi-pass membrane protein</topology>
    </subcellularLocation>
</comment>
<feature type="transmembrane region" description="Helical" evidence="7">
    <location>
        <begin position="73"/>
        <end position="96"/>
    </location>
</feature>
<comment type="caution">
    <text evidence="9">The sequence shown here is derived from an EMBL/GenBank/DDBJ whole genome shotgun (WGS) entry which is preliminary data.</text>
</comment>
<dbReference type="RefSeq" id="WP_062834079.1">
    <property type="nucleotide sequence ID" value="NZ_BCNV01000001.1"/>
</dbReference>
<dbReference type="Proteomes" id="UP000187134">
    <property type="component" value="Unassembled WGS sequence"/>
</dbReference>
<keyword evidence="5 7" id="KW-1133">Transmembrane helix</keyword>
<dbReference type="CDD" id="cd06261">
    <property type="entry name" value="TM_PBP2"/>
    <property type="match status" value="1"/>
</dbReference>
<dbReference type="PROSITE" id="PS50928">
    <property type="entry name" value="ABC_TM1"/>
    <property type="match status" value="1"/>
</dbReference>
<feature type="domain" description="ABC transmembrane type-1" evidence="8">
    <location>
        <begin position="73"/>
        <end position="274"/>
    </location>
</feature>
<dbReference type="EMBL" id="BCNV01000001">
    <property type="protein sequence ID" value="GAS81365.1"/>
    <property type="molecule type" value="Genomic_DNA"/>
</dbReference>
<evidence type="ECO:0000256" key="4">
    <source>
        <dbReference type="ARBA" id="ARBA00022692"/>
    </source>
</evidence>
<dbReference type="Gene3D" id="1.10.3720.10">
    <property type="entry name" value="MetI-like"/>
    <property type="match status" value="1"/>
</dbReference>
<dbReference type="PANTHER" id="PTHR43744">
    <property type="entry name" value="ABC TRANSPORTER PERMEASE PROTEIN MG189-RELATED-RELATED"/>
    <property type="match status" value="1"/>
</dbReference>
<dbReference type="InterPro" id="IPR000515">
    <property type="entry name" value="MetI-like"/>
</dbReference>
<organism evidence="9 11">
    <name type="scientific">Paenibacillus amylolyticus</name>
    <dbReference type="NCBI Taxonomy" id="1451"/>
    <lineage>
        <taxon>Bacteria</taxon>
        <taxon>Bacillati</taxon>
        <taxon>Bacillota</taxon>
        <taxon>Bacilli</taxon>
        <taxon>Bacillales</taxon>
        <taxon>Paenibacillaceae</taxon>
        <taxon>Paenibacillus</taxon>
    </lineage>
</organism>
<evidence type="ECO:0000256" key="2">
    <source>
        <dbReference type="ARBA" id="ARBA00022448"/>
    </source>
</evidence>
<feature type="transmembrane region" description="Helical" evidence="7">
    <location>
        <begin position="12"/>
        <end position="37"/>
    </location>
</feature>
<reference evidence="9 11" key="1">
    <citation type="journal article" date="2016" name="Genome Announc.">
        <title>Draft Genome Sequence of Paenibacillus amylolyticus Heshi-A3, Isolated from Fermented Rice Bran in a Japanese Fermented Seafood Dish.</title>
        <authorList>
            <person name="Akuzawa S."/>
            <person name="Nagaoka J."/>
            <person name="Kanekatsu M."/>
            <person name="Kubota E."/>
            <person name="Ohtake R."/>
            <person name="Suzuki T."/>
            <person name="Kanesaki Y."/>
        </authorList>
    </citation>
    <scope>NUCLEOTIDE SEQUENCE [LARGE SCALE GENOMIC DNA]</scope>
    <source>
        <strain evidence="9 11">Heshi-A3</strain>
    </source>
</reference>
<dbReference type="InterPro" id="IPR035906">
    <property type="entry name" value="MetI-like_sf"/>
</dbReference>
<dbReference type="Proteomes" id="UP000069697">
    <property type="component" value="Unassembled WGS sequence"/>
</dbReference>
<dbReference type="AlphaFoldDB" id="A0A117I0Z0"/>
<reference evidence="11" key="2">
    <citation type="submission" date="2016-01" db="EMBL/GenBank/DDBJ databases">
        <title>Draft Genome Sequence of Paenibacillus amylolyticus Heshi-A3 that Was Isolated from Fermented Rice Bran with Aging Salted Mackerel, Which Was Named Heshiko as Traditional Fermented Seafood in Japan.</title>
        <authorList>
            <person name="Akuzawa S."/>
            <person name="Nakagawa J."/>
            <person name="Kanekatsu T."/>
            <person name="Kubota E."/>
            <person name="Ohtake R."/>
            <person name="Suzuki T."/>
            <person name="Kanesaki Y."/>
        </authorList>
    </citation>
    <scope>NUCLEOTIDE SEQUENCE [LARGE SCALE GENOMIC DNA]</scope>
    <source>
        <strain evidence="11">Heshi-A3</strain>
    </source>
</reference>
<feature type="transmembrane region" description="Helical" evidence="7">
    <location>
        <begin position="142"/>
        <end position="160"/>
    </location>
</feature>
<dbReference type="GO" id="GO:0055085">
    <property type="term" value="P:transmembrane transport"/>
    <property type="evidence" value="ECO:0007669"/>
    <property type="project" value="InterPro"/>
</dbReference>
<keyword evidence="2 7" id="KW-0813">Transport</keyword>
<evidence type="ECO:0000256" key="5">
    <source>
        <dbReference type="ARBA" id="ARBA00022989"/>
    </source>
</evidence>
<evidence type="ECO:0000256" key="3">
    <source>
        <dbReference type="ARBA" id="ARBA00022475"/>
    </source>
</evidence>
<dbReference type="Pfam" id="PF00528">
    <property type="entry name" value="BPD_transp_1"/>
    <property type="match status" value="1"/>
</dbReference>
<evidence type="ECO:0000313" key="10">
    <source>
        <dbReference type="EMBL" id="OMF17629.1"/>
    </source>
</evidence>
<evidence type="ECO:0000313" key="11">
    <source>
        <dbReference type="Proteomes" id="UP000069697"/>
    </source>
</evidence>
<name>A0A117I0Z0_PAEAM</name>
<evidence type="ECO:0000313" key="9">
    <source>
        <dbReference type="EMBL" id="GAS81365.1"/>
    </source>
</evidence>
<comment type="similarity">
    <text evidence="7">Belongs to the binding-protein-dependent transport system permease family.</text>
</comment>
<feature type="transmembrane region" description="Helical" evidence="7">
    <location>
        <begin position="258"/>
        <end position="275"/>
    </location>
</feature>
<gene>
    <name evidence="10" type="ORF">BK131_06645</name>
    <name evidence="9" type="ORF">PAHA3_1439</name>
</gene>
<feature type="transmembrane region" description="Helical" evidence="7">
    <location>
        <begin position="108"/>
        <end position="130"/>
    </location>
</feature>
<evidence type="ECO:0000313" key="12">
    <source>
        <dbReference type="Proteomes" id="UP000187134"/>
    </source>
</evidence>
<keyword evidence="6 7" id="KW-0472">Membrane</keyword>
<dbReference type="PANTHER" id="PTHR43744:SF9">
    <property type="entry name" value="POLYGALACTURONAN_RHAMNOGALACTURONAN TRANSPORT SYSTEM PERMEASE PROTEIN YTCP"/>
    <property type="match status" value="1"/>
</dbReference>
<feature type="transmembrane region" description="Helical" evidence="7">
    <location>
        <begin position="181"/>
        <end position="203"/>
    </location>
</feature>
<reference evidence="10 12" key="3">
    <citation type="submission" date="2016-11" db="EMBL/GenBank/DDBJ databases">
        <title>Paenibacillus species isolates.</title>
        <authorList>
            <person name="Beno S.M."/>
        </authorList>
    </citation>
    <scope>NUCLEOTIDE SEQUENCE [LARGE SCALE GENOMIC DNA]</scope>
    <source>
        <strain evidence="10 12">FSL H8-0246</strain>
    </source>
</reference>
<dbReference type="OrthoDB" id="9810086at2"/>
<accession>A0A117I0Z0</accession>
<dbReference type="EMBL" id="MRTJ01000001">
    <property type="protein sequence ID" value="OMF17629.1"/>
    <property type="molecule type" value="Genomic_DNA"/>
</dbReference>
<dbReference type="SUPFAM" id="SSF161098">
    <property type="entry name" value="MetI-like"/>
    <property type="match status" value="1"/>
</dbReference>
<dbReference type="GO" id="GO:0005886">
    <property type="term" value="C:plasma membrane"/>
    <property type="evidence" value="ECO:0007669"/>
    <property type="project" value="UniProtKB-SubCell"/>
</dbReference>
<evidence type="ECO:0000256" key="1">
    <source>
        <dbReference type="ARBA" id="ARBA00004651"/>
    </source>
</evidence>
<sequence length="290" mass="32263">MSENTANRIFNTVNVILIIITMVLCLAPFIHIIAISLSSNRAIGSGEVSFFPKELSFEAYTKVFADGSMIRSLIYTIWLTVLSTVLSMAMTIAAAYPLAKSNLKGRKWFMLVIVVTMFFSGGIIPEYILIKNLHLLDSTWGLILPGLISPFYMIILITFFRGIPESLEEAAGIDGSSHFGTLMRIILPLSLPVMATLSLFYAVGRWNGFQDALMYITKPELYPLQLKLYQMIQQNQITELMQNEGIGAVQVLPESLKAASVIFSTLPILLVYPWLQRYFISGVMVGAVKG</sequence>
<protein>
    <submittedName>
        <fullName evidence="9 10">ABC transporter</fullName>
    </submittedName>
</protein>
<keyword evidence="3" id="KW-1003">Cell membrane</keyword>
<evidence type="ECO:0000256" key="7">
    <source>
        <dbReference type="RuleBase" id="RU363032"/>
    </source>
</evidence>